<evidence type="ECO:0000313" key="2">
    <source>
        <dbReference type="EMBL" id="KAK3725599.1"/>
    </source>
</evidence>
<comment type="caution">
    <text evidence="2">The sequence shown here is derived from an EMBL/GenBank/DDBJ whole genome shotgun (WGS) entry which is preliminary data.</text>
</comment>
<dbReference type="EMBL" id="JAWDGP010007329">
    <property type="protein sequence ID" value="KAK3725599.1"/>
    <property type="molecule type" value="Genomic_DNA"/>
</dbReference>
<evidence type="ECO:0000256" key="1">
    <source>
        <dbReference type="SAM" id="MobiDB-lite"/>
    </source>
</evidence>
<reference evidence="2" key="1">
    <citation type="journal article" date="2023" name="G3 (Bethesda)">
        <title>A reference genome for the long-term kleptoplast-retaining sea slug Elysia crispata morphotype clarki.</title>
        <authorList>
            <person name="Eastman K.E."/>
            <person name="Pendleton A.L."/>
            <person name="Shaikh M.A."/>
            <person name="Suttiyut T."/>
            <person name="Ogas R."/>
            <person name="Tomko P."/>
            <person name="Gavelis G."/>
            <person name="Widhalm J.R."/>
            <person name="Wisecaver J.H."/>
        </authorList>
    </citation>
    <scope>NUCLEOTIDE SEQUENCE</scope>
    <source>
        <strain evidence="2">ECLA1</strain>
    </source>
</reference>
<evidence type="ECO:0000313" key="3">
    <source>
        <dbReference type="Proteomes" id="UP001283361"/>
    </source>
</evidence>
<keyword evidence="3" id="KW-1185">Reference proteome</keyword>
<dbReference type="AlphaFoldDB" id="A0AAE0XZ04"/>
<gene>
    <name evidence="2" type="ORF">RRG08_043017</name>
</gene>
<protein>
    <submittedName>
        <fullName evidence="2">Uncharacterized protein</fullName>
    </submittedName>
</protein>
<dbReference type="Proteomes" id="UP001283361">
    <property type="component" value="Unassembled WGS sequence"/>
</dbReference>
<name>A0AAE0XZ04_9GAST</name>
<sequence length="250" mass="28895">MTSFGNAYGTPLFPLINPVYKVIRRARRYLHHSRIPAVCPGEGLVARRPQRSVSLLSEGRPEAGRTTQRLGLSVSLANCIKTAVQSFLRVIHPLRVQEGSFTLQGKNLPPTKIFRKDKEGTTMKGIFSFLVGIYVGVVASQRYHVPRTPTPSEAWDEFKSKRRERHRSRYDYECQDEERRQGRQHPTMDWSKEQLPYEIREAIDKIKAFERRFRKPQYRNFDAEAPLHRKPEQSPTQPGERAESPNGPPE</sequence>
<accession>A0AAE0XZ04</accession>
<organism evidence="2 3">
    <name type="scientific">Elysia crispata</name>
    <name type="common">lettuce slug</name>
    <dbReference type="NCBI Taxonomy" id="231223"/>
    <lineage>
        <taxon>Eukaryota</taxon>
        <taxon>Metazoa</taxon>
        <taxon>Spiralia</taxon>
        <taxon>Lophotrochozoa</taxon>
        <taxon>Mollusca</taxon>
        <taxon>Gastropoda</taxon>
        <taxon>Heterobranchia</taxon>
        <taxon>Euthyneura</taxon>
        <taxon>Panpulmonata</taxon>
        <taxon>Sacoglossa</taxon>
        <taxon>Placobranchoidea</taxon>
        <taxon>Plakobranchidae</taxon>
        <taxon>Elysia</taxon>
    </lineage>
</organism>
<feature type="region of interest" description="Disordered" evidence="1">
    <location>
        <begin position="217"/>
        <end position="250"/>
    </location>
</feature>
<feature type="compositionally biased region" description="Basic and acidic residues" evidence="1">
    <location>
        <begin position="221"/>
        <end position="232"/>
    </location>
</feature>
<proteinExistence type="predicted"/>